<comment type="pathway">
    <text evidence="1">Hormone biosynthesis.</text>
</comment>
<dbReference type="PRINTS" id="PR00682">
    <property type="entry name" value="IPNSYNTHASE"/>
</dbReference>
<accession>A0AAN8UWJ0</accession>
<comment type="caution">
    <text evidence="13">The sequence shown here is derived from an EMBL/GenBank/DDBJ whole genome shotgun (WGS) entry which is preliminary data.</text>
</comment>
<feature type="domain" description="Fe2OG dioxygenase" evidence="12">
    <location>
        <begin position="177"/>
        <end position="283"/>
    </location>
</feature>
<keyword evidence="3 13" id="KW-0223">Dioxygenase</keyword>
<evidence type="ECO:0000256" key="11">
    <source>
        <dbReference type="RuleBase" id="RU003682"/>
    </source>
</evidence>
<evidence type="ECO:0000256" key="5">
    <source>
        <dbReference type="ARBA" id="ARBA00023004"/>
    </source>
</evidence>
<dbReference type="PROSITE" id="PS51471">
    <property type="entry name" value="FE2OG_OXY"/>
    <property type="match status" value="1"/>
</dbReference>
<protein>
    <recommendedName>
        <fullName evidence="10">gibberellin 2beta-dioxygenase</fullName>
        <ecNumber evidence="10">1.14.11.13</ecNumber>
    </recommendedName>
</protein>
<evidence type="ECO:0000256" key="4">
    <source>
        <dbReference type="ARBA" id="ARBA00023002"/>
    </source>
</evidence>
<evidence type="ECO:0000256" key="8">
    <source>
        <dbReference type="ARBA" id="ARBA00055835"/>
    </source>
</evidence>
<comment type="catalytic activity">
    <reaction evidence="7">
        <text>gibberellin A1 + 2-oxoglutarate + O2 = gibberellin A8 + succinate + CO2</text>
        <dbReference type="Rhea" id="RHEA:15005"/>
        <dbReference type="ChEBI" id="CHEBI:15379"/>
        <dbReference type="ChEBI" id="CHEBI:16526"/>
        <dbReference type="ChEBI" id="CHEBI:16810"/>
        <dbReference type="ChEBI" id="CHEBI:30031"/>
        <dbReference type="ChEBI" id="CHEBI:58524"/>
        <dbReference type="ChEBI" id="CHEBI:58594"/>
        <dbReference type="EC" id="1.14.11.13"/>
    </reaction>
</comment>
<keyword evidence="14" id="KW-1185">Reference proteome</keyword>
<dbReference type="EMBL" id="JBAMMX010000023">
    <property type="protein sequence ID" value="KAK6917188.1"/>
    <property type="molecule type" value="Genomic_DNA"/>
</dbReference>
<dbReference type="Proteomes" id="UP001370490">
    <property type="component" value="Unassembled WGS sequence"/>
</dbReference>
<organism evidence="13 14">
    <name type="scientific">Dillenia turbinata</name>
    <dbReference type="NCBI Taxonomy" id="194707"/>
    <lineage>
        <taxon>Eukaryota</taxon>
        <taxon>Viridiplantae</taxon>
        <taxon>Streptophyta</taxon>
        <taxon>Embryophyta</taxon>
        <taxon>Tracheophyta</taxon>
        <taxon>Spermatophyta</taxon>
        <taxon>Magnoliopsida</taxon>
        <taxon>eudicotyledons</taxon>
        <taxon>Gunneridae</taxon>
        <taxon>Pentapetalae</taxon>
        <taxon>Dilleniales</taxon>
        <taxon>Dilleniaceae</taxon>
        <taxon>Dillenia</taxon>
    </lineage>
</organism>
<evidence type="ECO:0000313" key="14">
    <source>
        <dbReference type="Proteomes" id="UP001370490"/>
    </source>
</evidence>
<keyword evidence="4 11" id="KW-0560">Oxidoreductase</keyword>
<dbReference type="InterPro" id="IPR026992">
    <property type="entry name" value="DIOX_N"/>
</dbReference>
<dbReference type="EC" id="1.14.11.13" evidence="10"/>
<dbReference type="FunFam" id="2.60.120.330:FF:000014">
    <property type="entry name" value="Gibberellin 2-beta-dioxygenase 1"/>
    <property type="match status" value="1"/>
</dbReference>
<evidence type="ECO:0000256" key="1">
    <source>
        <dbReference type="ARBA" id="ARBA00004972"/>
    </source>
</evidence>
<dbReference type="GO" id="GO:0045543">
    <property type="term" value="F:gibberellin 2-beta-dioxygenase activity"/>
    <property type="evidence" value="ECO:0007669"/>
    <property type="project" value="UniProtKB-EC"/>
</dbReference>
<comment type="function">
    <text evidence="8">Catalyzes the 2-beta-hydroxylation of several biologically active gibberellins, leading to the homeostatic regulation of their endogenous level. Catabolism of gibberellins (GAs) plays a central role in plant development. Converts GA9/GA20 to GA51/GA29 and GA4/GA1 to GA34/GA8.</text>
</comment>
<comment type="pathway">
    <text evidence="6">Plant hormone biosynthesis; gibberellin biosynthesis.</text>
</comment>
<dbReference type="InterPro" id="IPR044861">
    <property type="entry name" value="IPNS-like_FE2OG_OXY"/>
</dbReference>
<comment type="similarity">
    <text evidence="9">Belongs to the iron/ascorbate-dependent oxidoreductase family. GA2OX subfamily.</text>
</comment>
<dbReference type="SUPFAM" id="SSF51197">
    <property type="entry name" value="Clavaminate synthase-like"/>
    <property type="match status" value="1"/>
</dbReference>
<dbReference type="InterPro" id="IPR005123">
    <property type="entry name" value="Oxoglu/Fe-dep_dioxygenase_dom"/>
</dbReference>
<reference evidence="13 14" key="1">
    <citation type="submission" date="2023-12" db="EMBL/GenBank/DDBJ databases">
        <title>A high-quality genome assembly for Dillenia turbinata (Dilleniales).</title>
        <authorList>
            <person name="Chanderbali A."/>
        </authorList>
    </citation>
    <scope>NUCLEOTIDE SEQUENCE [LARGE SCALE GENOMIC DNA]</scope>
    <source>
        <strain evidence="13">LSX21</strain>
        <tissue evidence="13">Leaf</tissue>
    </source>
</reference>
<evidence type="ECO:0000256" key="6">
    <source>
        <dbReference type="ARBA" id="ARBA00037909"/>
    </source>
</evidence>
<dbReference type="InterPro" id="IPR027443">
    <property type="entry name" value="IPNS-like_sf"/>
</dbReference>
<sequence>MVVLSQPSLDQLSLIKTCKPATNFSTSIPLIDLSKPAAAAKLVVKACQDFGFFKVINHGVSMELANKLETEAVKFFGLSQSEKNKAGPVKPFGYGSKAIGQNGDIGWIEYILLSTDPKLVAQASFNIAKENPENFRSLVTDYLEAVKKLSYEILELIADGLELKPRNTLRTLLEDEESDSVFRLNHYPPCPELQALSGENLVGFGEHTDPQIISVGRSNTTSGLQISLQEGTWVSVPPDHHSFFVIVGDSLQVMTNGRFKSVKHRVFADGTKSRYSMIYFGGPPLKSKLNALPSLMKAGEQSLYKEFTWEEYKKSAFKSRLGDDRLSLFEASAIAGR</sequence>
<dbReference type="Pfam" id="PF14226">
    <property type="entry name" value="DIOX_N"/>
    <property type="match status" value="1"/>
</dbReference>
<dbReference type="AlphaFoldDB" id="A0AAN8UWJ0"/>
<keyword evidence="2 11" id="KW-0479">Metal-binding</keyword>
<evidence type="ECO:0000256" key="9">
    <source>
        <dbReference type="ARBA" id="ARBA00061282"/>
    </source>
</evidence>
<name>A0AAN8UWJ0_9MAGN</name>
<dbReference type="InterPro" id="IPR050231">
    <property type="entry name" value="Iron_ascorbate_oxido_reductase"/>
</dbReference>
<evidence type="ECO:0000259" key="12">
    <source>
        <dbReference type="PROSITE" id="PS51471"/>
    </source>
</evidence>
<evidence type="ECO:0000313" key="13">
    <source>
        <dbReference type="EMBL" id="KAK6917188.1"/>
    </source>
</evidence>
<evidence type="ECO:0000256" key="7">
    <source>
        <dbReference type="ARBA" id="ARBA00052204"/>
    </source>
</evidence>
<dbReference type="PANTHER" id="PTHR47990">
    <property type="entry name" value="2-OXOGLUTARATE (2OG) AND FE(II)-DEPENDENT OXYGENASE SUPERFAMILY PROTEIN-RELATED"/>
    <property type="match status" value="1"/>
</dbReference>
<evidence type="ECO:0000256" key="10">
    <source>
        <dbReference type="ARBA" id="ARBA00066708"/>
    </source>
</evidence>
<evidence type="ECO:0000256" key="3">
    <source>
        <dbReference type="ARBA" id="ARBA00022964"/>
    </source>
</evidence>
<dbReference type="Gene3D" id="2.60.120.330">
    <property type="entry name" value="B-lactam Antibiotic, Isopenicillin N Synthase, Chain"/>
    <property type="match status" value="1"/>
</dbReference>
<evidence type="ECO:0000256" key="2">
    <source>
        <dbReference type="ARBA" id="ARBA00022723"/>
    </source>
</evidence>
<proteinExistence type="inferred from homology"/>
<keyword evidence="5 11" id="KW-0408">Iron</keyword>
<dbReference type="Pfam" id="PF03171">
    <property type="entry name" value="2OG-FeII_Oxy"/>
    <property type="match status" value="1"/>
</dbReference>
<dbReference type="GO" id="GO:0046872">
    <property type="term" value="F:metal ion binding"/>
    <property type="evidence" value="ECO:0007669"/>
    <property type="project" value="UniProtKB-KW"/>
</dbReference>
<gene>
    <name evidence="13" type="ORF">RJ641_017939</name>
</gene>